<dbReference type="Proteomes" id="UP001597111">
    <property type="component" value="Unassembled WGS sequence"/>
</dbReference>
<accession>A0ABD6B7R3</accession>
<evidence type="ECO:0000313" key="1">
    <source>
        <dbReference type="EMBL" id="MFD1526986.1"/>
    </source>
</evidence>
<proteinExistence type="predicted"/>
<name>A0ABD6B7R3_9EURY</name>
<dbReference type="RefSeq" id="WP_379731604.1">
    <property type="nucleotide sequence ID" value="NZ_JBHSWZ010000113.1"/>
</dbReference>
<dbReference type="Gene3D" id="3.60.21.10">
    <property type="match status" value="1"/>
</dbReference>
<keyword evidence="2" id="KW-1185">Reference proteome</keyword>
<dbReference type="AlphaFoldDB" id="A0ABD6B7R3"/>
<gene>
    <name evidence="1" type="ORF">ACFR9S_11890</name>
</gene>
<comment type="caution">
    <text evidence="1">The sequence shown here is derived from an EMBL/GenBank/DDBJ whole genome shotgun (WGS) entry which is preliminary data.</text>
</comment>
<organism evidence="1 2">
    <name type="scientific">Halolamina salina</name>
    <dbReference type="NCBI Taxonomy" id="1220023"/>
    <lineage>
        <taxon>Archaea</taxon>
        <taxon>Methanobacteriati</taxon>
        <taxon>Methanobacteriota</taxon>
        <taxon>Stenosarchaea group</taxon>
        <taxon>Halobacteria</taxon>
        <taxon>Halobacteriales</taxon>
        <taxon>Haloferacaceae</taxon>
    </lineage>
</organism>
<protein>
    <submittedName>
        <fullName evidence="1">Metallophosphoesterase</fullName>
    </submittedName>
</protein>
<evidence type="ECO:0000313" key="2">
    <source>
        <dbReference type="Proteomes" id="UP001597111"/>
    </source>
</evidence>
<reference evidence="1 2" key="1">
    <citation type="journal article" date="2019" name="Int. J. Syst. Evol. Microbiol.">
        <title>The Global Catalogue of Microorganisms (GCM) 10K type strain sequencing project: providing services to taxonomists for standard genome sequencing and annotation.</title>
        <authorList>
            <consortium name="The Broad Institute Genomics Platform"/>
            <consortium name="The Broad Institute Genome Sequencing Center for Infectious Disease"/>
            <person name="Wu L."/>
            <person name="Ma J."/>
        </authorList>
    </citation>
    <scope>NUCLEOTIDE SEQUENCE [LARGE SCALE GENOMIC DNA]</scope>
    <source>
        <strain evidence="1 2">CGMCC 1.12285</strain>
    </source>
</reference>
<dbReference type="SUPFAM" id="SSF56300">
    <property type="entry name" value="Metallo-dependent phosphatases"/>
    <property type="match status" value="1"/>
</dbReference>
<dbReference type="EMBL" id="JBHUDH010000139">
    <property type="protein sequence ID" value="MFD1526986.1"/>
    <property type="molecule type" value="Genomic_DNA"/>
</dbReference>
<sequence>MGRYLISDHHFGHANIIEYCDRPFDSPGAMDSAMLDRHYETVSPEDVLVHLGDVAMDMQDGRETIERFDQLGGDLLVRGNHDVGLDPAEAPFPVVDGFVLEHGERSFYCTHRPEDAPADWEGWLIHGHHHDNDPDTHPFVAADARRVNVSAELLDYRPVRLGGLAALLDRCGSTERVRDAAAAESRFEVELR</sequence>
<dbReference type="InterPro" id="IPR029052">
    <property type="entry name" value="Metallo-depent_PP-like"/>
</dbReference>